<evidence type="ECO:0008006" key="3">
    <source>
        <dbReference type="Google" id="ProtNLM"/>
    </source>
</evidence>
<evidence type="ECO:0000313" key="1">
    <source>
        <dbReference type="EMBL" id="TGX38266.1"/>
    </source>
</evidence>
<evidence type="ECO:0000313" key="2">
    <source>
        <dbReference type="Proteomes" id="UP000309848"/>
    </source>
</evidence>
<proteinExistence type="predicted"/>
<dbReference type="RefSeq" id="WP_135987170.1">
    <property type="nucleotide sequence ID" value="NZ_JAASQM010000003.1"/>
</dbReference>
<dbReference type="AlphaFoldDB" id="A0A4S1WCA2"/>
<protein>
    <recommendedName>
        <fullName evidence="3">DUF2059 domain-containing protein</fullName>
    </recommendedName>
</protein>
<dbReference type="EMBL" id="SRXU01000010">
    <property type="protein sequence ID" value="TGX38266.1"/>
    <property type="molecule type" value="Genomic_DNA"/>
</dbReference>
<comment type="caution">
    <text evidence="1">The sequence shown here is derived from an EMBL/GenBank/DDBJ whole genome shotgun (WGS) entry which is preliminary data.</text>
</comment>
<reference evidence="1 2" key="1">
    <citation type="submission" date="2019-04" db="EMBL/GenBank/DDBJ databases">
        <title>Sphingomonas psychrotolerans sp. nov., isolated from soil in the Tianshan Mountains, Xinjiang, China.</title>
        <authorList>
            <person name="Luo Y."/>
            <person name="Sheng H."/>
        </authorList>
    </citation>
    <scope>NUCLEOTIDE SEQUENCE [LARGE SCALE GENOMIC DNA]</scope>
    <source>
        <strain evidence="1 2">KIS18-15</strain>
    </source>
</reference>
<sequence length="175" mass="18558">MILLSVLLVLAGQGVPAPDHAAHVDRLLAALPPSTRPGAGQGDGETEADAADIKRLVAANPGKEAAVRAAIAARVACVDKASREFPMRALRKSAEMLTDAELDKLTEFYSGPDYARLLAAGDKADMKPFVERYPIERFMEVTRKAMADAPTEMFAEYDACAANARTSLAAAGVKD</sequence>
<name>A0A4S1WCA2_9SPHN</name>
<keyword evidence="2" id="KW-1185">Reference proteome</keyword>
<organism evidence="1 2">
    <name type="scientific">Sphingomonas naasensis</name>
    <dbReference type="NCBI Taxonomy" id="1344951"/>
    <lineage>
        <taxon>Bacteria</taxon>
        <taxon>Pseudomonadati</taxon>
        <taxon>Pseudomonadota</taxon>
        <taxon>Alphaproteobacteria</taxon>
        <taxon>Sphingomonadales</taxon>
        <taxon>Sphingomonadaceae</taxon>
        <taxon>Sphingomonas</taxon>
    </lineage>
</organism>
<dbReference type="Proteomes" id="UP000309848">
    <property type="component" value="Unassembled WGS sequence"/>
</dbReference>
<gene>
    <name evidence="1" type="ORF">E5A74_18745</name>
</gene>
<accession>A0A4S1WCA2</accession>